<reference evidence="3" key="1">
    <citation type="submission" date="2016-11" db="UniProtKB">
        <authorList>
            <consortium name="WormBaseParasite"/>
        </authorList>
    </citation>
    <scope>IDENTIFICATION</scope>
</reference>
<evidence type="ECO:0000313" key="2">
    <source>
        <dbReference type="Proteomes" id="UP000095283"/>
    </source>
</evidence>
<dbReference type="AlphaFoldDB" id="A0A1I7WZC4"/>
<proteinExistence type="predicted"/>
<protein>
    <submittedName>
        <fullName evidence="3">FSA_C domain-containing protein</fullName>
    </submittedName>
</protein>
<feature type="transmembrane region" description="Helical" evidence="1">
    <location>
        <begin position="20"/>
        <end position="36"/>
    </location>
</feature>
<sequence length="410" mass="47676">MRRLIKATSEVRLKTTLHYYYYYYYYYTILINLFSYDKKITYPCSVHVNIFSEWLFAPWLPLKTNSVPKNCCEMADLVLTDLGQCIKFSNSKLNKRQWFSGSGYGWQFVLDGKNHLRTASNFTQCNCDVECEVMEYGVRMSYSEIISRSIKEKYNISAEYIELVTFFILYAFTIFIYLFNSLKHRSMKMQPIPSSFRLQSFPVWTTKVKLLFVTEDDLNKMESVLKGHMHIEKKSYPITIVPHLLSPSYMGNRKSVAGGMLSHRGSLSENAENFKPERRGSTMQPIAHKRPSMVLTIPSTSRRLSVQPMDDTVLRPINNPNIWLHLRSSHVIVYSYHEAPTFSIRVPKHLFAGCWSRASVFPAQLFQGPADINLYQGAELAFYANDKVSYLFSDIHHFNATKLNSYIVRL</sequence>
<organism evidence="2 3">
    <name type="scientific">Heterorhabditis bacteriophora</name>
    <name type="common">Entomopathogenic nematode worm</name>
    <dbReference type="NCBI Taxonomy" id="37862"/>
    <lineage>
        <taxon>Eukaryota</taxon>
        <taxon>Metazoa</taxon>
        <taxon>Ecdysozoa</taxon>
        <taxon>Nematoda</taxon>
        <taxon>Chromadorea</taxon>
        <taxon>Rhabditida</taxon>
        <taxon>Rhabditina</taxon>
        <taxon>Rhabditomorpha</taxon>
        <taxon>Strongyloidea</taxon>
        <taxon>Heterorhabditidae</taxon>
        <taxon>Heterorhabditis</taxon>
    </lineage>
</organism>
<keyword evidence="1" id="KW-0472">Membrane</keyword>
<evidence type="ECO:0000313" key="3">
    <source>
        <dbReference type="WBParaSite" id="Hba_10530"/>
    </source>
</evidence>
<dbReference type="Proteomes" id="UP000095283">
    <property type="component" value="Unplaced"/>
</dbReference>
<keyword evidence="1" id="KW-0812">Transmembrane</keyword>
<evidence type="ECO:0000256" key="1">
    <source>
        <dbReference type="SAM" id="Phobius"/>
    </source>
</evidence>
<keyword evidence="1" id="KW-1133">Transmembrane helix</keyword>
<dbReference type="WBParaSite" id="Hba_10530">
    <property type="protein sequence ID" value="Hba_10530"/>
    <property type="gene ID" value="Hba_10530"/>
</dbReference>
<accession>A0A1I7WZC4</accession>
<feature type="transmembrane region" description="Helical" evidence="1">
    <location>
        <begin position="160"/>
        <end position="179"/>
    </location>
</feature>
<name>A0A1I7WZC4_HETBA</name>
<keyword evidence="2" id="KW-1185">Reference proteome</keyword>